<evidence type="ECO:0000313" key="2">
    <source>
        <dbReference type="WBParaSite" id="RSKR_0000871200.1"/>
    </source>
</evidence>
<dbReference type="Proteomes" id="UP000095286">
    <property type="component" value="Unplaced"/>
</dbReference>
<dbReference type="WBParaSite" id="RSKR_0000871200.1">
    <property type="protein sequence ID" value="RSKR_0000871200.1"/>
    <property type="gene ID" value="RSKR_0000871200"/>
</dbReference>
<protein>
    <submittedName>
        <fullName evidence="2">SEFIR domain-containing protein</fullName>
    </submittedName>
</protein>
<name>A0AC35U708_9BILA</name>
<organism evidence="1 2">
    <name type="scientific">Rhabditophanes sp. KR3021</name>
    <dbReference type="NCBI Taxonomy" id="114890"/>
    <lineage>
        <taxon>Eukaryota</taxon>
        <taxon>Metazoa</taxon>
        <taxon>Ecdysozoa</taxon>
        <taxon>Nematoda</taxon>
        <taxon>Chromadorea</taxon>
        <taxon>Rhabditida</taxon>
        <taxon>Tylenchina</taxon>
        <taxon>Panagrolaimomorpha</taxon>
        <taxon>Strongyloidoidea</taxon>
        <taxon>Alloionematidae</taxon>
        <taxon>Rhabditophanes</taxon>
    </lineage>
</organism>
<accession>A0AC35U708</accession>
<proteinExistence type="predicted"/>
<reference evidence="2" key="1">
    <citation type="submission" date="2016-11" db="UniProtKB">
        <authorList>
            <consortium name="WormBaseParasite"/>
        </authorList>
    </citation>
    <scope>IDENTIFICATION</scope>
    <source>
        <strain evidence="2">KR3021</strain>
    </source>
</reference>
<sequence length="700" mass="79258">MPPLKTTAALKAFVLEIENFSTEDEDRHCYFLNVSDSNWSDDAINSSPRFHFFTDDYFTFANNYNISLITLPSINPGKRVIYVEKKMPENPAHLYAIQQLSPNCTKYSHPLASKWTAGFKKISLMHLARSIQVTFVGAPPQYCFEEYEVRLLDESGLEELERIKIPIESMIVERVDNETIYTGIVNFTNLQYDISYIPSVLPIERANDGRCLCPVHSTNPYDNHIVCSCIAAEGQTVILNKPVAPTILCDNCFNQTLPDHEAKEEKRLSWFEEISKSWNASLLLVLIMLLLLCCLIIFAVAALYKKCRKSGKLARIQLLKEKKNEVTSMLLQKSIVPCGPIVMDTNKTILIIYSHDCELHEAAVLAFAEYLRAYGFEVKIDIWDREEIAINTNHYITSSIINSDYVVLVNSVGVYHRFDAVIANKFVIERKNKTPLDSLFMAQLDNVLLHRKIFSIRFPYTSLDEVILPMQSLHQYSIPEHCSALIGAMTNITSRHDARLQSNQVEIDSIRGKIELMKELNNTNNQWFLDLHHQRPITITMPTTSSSLLSITQIDSVLDDQTSTTIPLTTDLNIINEVVGDEEIEDINPVETKSLIDITQIKDEPSPTKVYIKDLEPQSQPFESAYVSLSTYSENSECSNEGSECDSLSNDIHHNNHNHIDPAANIDPSTPLYPKQNLKHISGDSGLISDLNSTSSIVIQ</sequence>
<evidence type="ECO:0000313" key="1">
    <source>
        <dbReference type="Proteomes" id="UP000095286"/>
    </source>
</evidence>